<proteinExistence type="predicted"/>
<reference evidence="2 4" key="1">
    <citation type="submission" date="2019-02" db="EMBL/GenBank/DDBJ databases">
        <title>Deep-cultivation of Planctomycetes and their phenomic and genomic characterization uncovers novel biology.</title>
        <authorList>
            <person name="Wiegand S."/>
            <person name="Jogler M."/>
            <person name="Boedeker C."/>
            <person name="Pinto D."/>
            <person name="Vollmers J."/>
            <person name="Rivas-Marin E."/>
            <person name="Kohn T."/>
            <person name="Peeters S.H."/>
            <person name="Heuer A."/>
            <person name="Rast P."/>
            <person name="Oberbeckmann S."/>
            <person name="Bunk B."/>
            <person name="Jeske O."/>
            <person name="Meyerdierks A."/>
            <person name="Storesund J.E."/>
            <person name="Kallscheuer N."/>
            <person name="Luecker S."/>
            <person name="Lage O.M."/>
            <person name="Pohl T."/>
            <person name="Merkel B.J."/>
            <person name="Hornburger P."/>
            <person name="Mueller R.-W."/>
            <person name="Bruemmer F."/>
            <person name="Labrenz M."/>
            <person name="Spormann A.M."/>
            <person name="Op den Camp H."/>
            <person name="Overmann J."/>
            <person name="Amann R."/>
            <person name="Jetten M.S.M."/>
            <person name="Mascher T."/>
            <person name="Medema M.H."/>
            <person name="Devos D.P."/>
            <person name="Kaster A.-K."/>
            <person name="Ovreas L."/>
            <person name="Rohde M."/>
            <person name="Galperin M.Y."/>
            <person name="Jogler C."/>
        </authorList>
    </citation>
    <scope>NUCLEOTIDE SEQUENCE [LARGE SCALE GENOMIC DNA]</scope>
    <source>
        <strain evidence="2 4">ETA_A8</strain>
    </source>
</reference>
<dbReference type="GO" id="GO:0006313">
    <property type="term" value="P:DNA transposition"/>
    <property type="evidence" value="ECO:0007669"/>
    <property type="project" value="InterPro"/>
</dbReference>
<dbReference type="GO" id="GO:0003677">
    <property type="term" value="F:DNA binding"/>
    <property type="evidence" value="ECO:0007669"/>
    <property type="project" value="InterPro"/>
</dbReference>
<dbReference type="OrthoDB" id="120306at2"/>
<evidence type="ECO:0000313" key="4">
    <source>
        <dbReference type="Proteomes" id="UP000315017"/>
    </source>
</evidence>
<dbReference type="PANTHER" id="PTHR30007:SF1">
    <property type="entry name" value="BLR1914 PROTEIN"/>
    <property type="match status" value="1"/>
</dbReference>
<keyword evidence="4" id="KW-1185">Reference proteome</keyword>
<dbReference type="GO" id="GO:0004803">
    <property type="term" value="F:transposase activity"/>
    <property type="evidence" value="ECO:0007669"/>
    <property type="project" value="InterPro"/>
</dbReference>
<dbReference type="Proteomes" id="UP000315017">
    <property type="component" value="Chromosome"/>
</dbReference>
<dbReference type="InterPro" id="IPR002559">
    <property type="entry name" value="Transposase_11"/>
</dbReference>
<gene>
    <name evidence="2" type="ORF">ETAA8_65360</name>
    <name evidence="3" type="ORF">ETAA8_66220</name>
</gene>
<organism evidence="2 4">
    <name type="scientific">Anatilimnocola aggregata</name>
    <dbReference type="NCBI Taxonomy" id="2528021"/>
    <lineage>
        <taxon>Bacteria</taxon>
        <taxon>Pseudomonadati</taxon>
        <taxon>Planctomycetota</taxon>
        <taxon>Planctomycetia</taxon>
        <taxon>Pirellulales</taxon>
        <taxon>Pirellulaceae</taxon>
        <taxon>Anatilimnocola</taxon>
    </lineage>
</organism>
<dbReference type="KEGG" id="aagg:ETAA8_65360"/>
<dbReference type="KEGG" id="aagg:ETAA8_66220"/>
<dbReference type="PANTHER" id="PTHR30007">
    <property type="entry name" value="PHP DOMAIN PROTEIN"/>
    <property type="match status" value="1"/>
</dbReference>
<dbReference type="Pfam" id="PF01609">
    <property type="entry name" value="DDE_Tnp_1"/>
    <property type="match status" value="1"/>
</dbReference>
<accession>A0A517YMC9</accession>
<feature type="domain" description="Transposase IS4-like" evidence="1">
    <location>
        <begin position="2"/>
        <end position="124"/>
    </location>
</feature>
<name>A0A517YMC9_9BACT</name>
<sequence>MLLVDGNGLPLGVDVNSASPAEVGLIEPLLEEAVTDYVPDRLIYDRAADSDPLREHLADRGVELICPHRRGRVRPPTQDGRALRRYRRRWIIERTISWLHSFRRLVTRYEYYSFLFHSFAKLACMMIVLRRF</sequence>
<dbReference type="EMBL" id="CP036274">
    <property type="protein sequence ID" value="QDU31464.1"/>
    <property type="molecule type" value="Genomic_DNA"/>
</dbReference>
<dbReference type="AlphaFoldDB" id="A0A517YMC9"/>
<evidence type="ECO:0000313" key="3">
    <source>
        <dbReference type="EMBL" id="QDU31464.1"/>
    </source>
</evidence>
<evidence type="ECO:0000259" key="1">
    <source>
        <dbReference type="Pfam" id="PF01609"/>
    </source>
</evidence>
<evidence type="ECO:0000313" key="2">
    <source>
        <dbReference type="EMBL" id="QDU31379.1"/>
    </source>
</evidence>
<protein>
    <submittedName>
        <fullName evidence="2">Transposase DDE domain protein</fullName>
    </submittedName>
</protein>
<dbReference type="EMBL" id="CP036274">
    <property type="protein sequence ID" value="QDU31379.1"/>
    <property type="molecule type" value="Genomic_DNA"/>
</dbReference>